<organism evidence="2 3">
    <name type="scientific">Methanofollis fontis</name>
    <dbReference type="NCBI Taxonomy" id="2052832"/>
    <lineage>
        <taxon>Archaea</taxon>
        <taxon>Methanobacteriati</taxon>
        <taxon>Methanobacteriota</taxon>
        <taxon>Stenosarchaea group</taxon>
        <taxon>Methanomicrobia</taxon>
        <taxon>Methanomicrobiales</taxon>
        <taxon>Methanomicrobiaceae</taxon>
        <taxon>Methanofollis</taxon>
    </lineage>
</organism>
<feature type="transmembrane region" description="Helical" evidence="1">
    <location>
        <begin position="329"/>
        <end position="350"/>
    </location>
</feature>
<protein>
    <submittedName>
        <fullName evidence="2">Uncharacterized protein</fullName>
    </submittedName>
</protein>
<feature type="transmembrane region" description="Helical" evidence="1">
    <location>
        <begin position="150"/>
        <end position="169"/>
    </location>
</feature>
<proteinExistence type="predicted"/>
<feature type="transmembrane region" description="Helical" evidence="1">
    <location>
        <begin position="114"/>
        <end position="130"/>
    </location>
</feature>
<dbReference type="RefSeq" id="WP_130646165.1">
    <property type="nucleotide sequence ID" value="NZ_PGCL01000001.1"/>
</dbReference>
<feature type="transmembrane region" description="Helical" evidence="1">
    <location>
        <begin position="238"/>
        <end position="262"/>
    </location>
</feature>
<feature type="transmembrane region" description="Helical" evidence="1">
    <location>
        <begin position="27"/>
        <end position="46"/>
    </location>
</feature>
<dbReference type="EMBL" id="PGCL01000001">
    <property type="protein sequence ID" value="TAJ45800.1"/>
    <property type="molecule type" value="Genomic_DNA"/>
</dbReference>
<reference evidence="2 3" key="1">
    <citation type="submission" date="2017-11" db="EMBL/GenBank/DDBJ databases">
        <title>Isolation and Characterization of Methanofollis Species from Methane Seep Offshore SW Taiwan.</title>
        <authorList>
            <person name="Teng N.-H."/>
            <person name="Lai M.-C."/>
            <person name="Chen S.-C."/>
        </authorList>
    </citation>
    <scope>NUCLEOTIDE SEQUENCE [LARGE SCALE GENOMIC DNA]</scope>
    <source>
        <strain evidence="2 3">FWC-SCC2</strain>
    </source>
</reference>
<feature type="transmembrane region" description="Helical" evidence="1">
    <location>
        <begin position="58"/>
        <end position="78"/>
    </location>
</feature>
<dbReference type="Proteomes" id="UP000292580">
    <property type="component" value="Unassembled WGS sequence"/>
</dbReference>
<evidence type="ECO:0000313" key="3">
    <source>
        <dbReference type="Proteomes" id="UP000292580"/>
    </source>
</evidence>
<accession>A0A483CWZ2</accession>
<sequence>MEESKDKCSFISRVIESDVPIRIHNPLLSSIVKFGLIPDMLFILFWALRADQISNDYLIGYILAIVWINIGPWILWYYERKHLIQFFKNCEHIVAEHNFINDLKERSIKRYQKNFYLVFTFFLIVDYSIYLTGSLFCTDQYLVGSGITTLFDPFFIIYTCAIGWIAYLISSGVTDVIETQQIVYEISHKEINIDPLHPDEVGGMFCIGKFAIGTTILAATAALFFPWLFQIAKSIPPIALAIYCFVSIYPILIAISFIYPTAQVNRTAHRIRWEKLETLGNQFKQKSAEIGENHSDPIQKLISFNELSKIKNTYNEYRNLRLYPFKIDIAMKLIMSILFPVTLIVLKIYLGKML</sequence>
<dbReference type="AlphaFoldDB" id="A0A483CWZ2"/>
<comment type="caution">
    <text evidence="2">The sequence shown here is derived from an EMBL/GenBank/DDBJ whole genome shotgun (WGS) entry which is preliminary data.</text>
</comment>
<keyword evidence="1" id="KW-0812">Transmembrane</keyword>
<gene>
    <name evidence="2" type="ORF">CUJ86_03575</name>
</gene>
<keyword evidence="1" id="KW-0472">Membrane</keyword>
<name>A0A483CWZ2_9EURY</name>
<dbReference type="OrthoDB" id="237955at2157"/>
<evidence type="ECO:0000313" key="2">
    <source>
        <dbReference type="EMBL" id="TAJ45800.1"/>
    </source>
</evidence>
<keyword evidence="3" id="KW-1185">Reference proteome</keyword>
<evidence type="ECO:0000256" key="1">
    <source>
        <dbReference type="SAM" id="Phobius"/>
    </source>
</evidence>
<feature type="transmembrane region" description="Helical" evidence="1">
    <location>
        <begin position="210"/>
        <end position="232"/>
    </location>
</feature>
<keyword evidence="1" id="KW-1133">Transmembrane helix</keyword>